<organism evidence="1 2">
    <name type="scientific">Diphasiastrum complanatum</name>
    <name type="common">Issler's clubmoss</name>
    <name type="synonym">Lycopodium complanatum</name>
    <dbReference type="NCBI Taxonomy" id="34168"/>
    <lineage>
        <taxon>Eukaryota</taxon>
        <taxon>Viridiplantae</taxon>
        <taxon>Streptophyta</taxon>
        <taxon>Embryophyta</taxon>
        <taxon>Tracheophyta</taxon>
        <taxon>Lycopodiopsida</taxon>
        <taxon>Lycopodiales</taxon>
        <taxon>Lycopodiaceae</taxon>
        <taxon>Lycopodioideae</taxon>
        <taxon>Diphasiastrum</taxon>
    </lineage>
</organism>
<keyword evidence="2" id="KW-1185">Reference proteome</keyword>
<evidence type="ECO:0000313" key="2">
    <source>
        <dbReference type="Proteomes" id="UP001162992"/>
    </source>
</evidence>
<comment type="caution">
    <text evidence="1">The sequence shown here is derived from an EMBL/GenBank/DDBJ whole genome shotgun (WGS) entry which is preliminary data.</text>
</comment>
<reference evidence="2" key="1">
    <citation type="journal article" date="2024" name="Proc. Natl. Acad. Sci. U.S.A.">
        <title>Extraordinary preservation of gene collinearity over three hundred million years revealed in homosporous lycophytes.</title>
        <authorList>
            <person name="Li C."/>
            <person name="Wickell D."/>
            <person name="Kuo L.Y."/>
            <person name="Chen X."/>
            <person name="Nie B."/>
            <person name="Liao X."/>
            <person name="Peng D."/>
            <person name="Ji J."/>
            <person name="Jenkins J."/>
            <person name="Williams M."/>
            <person name="Shu S."/>
            <person name="Plott C."/>
            <person name="Barry K."/>
            <person name="Rajasekar S."/>
            <person name="Grimwood J."/>
            <person name="Han X."/>
            <person name="Sun S."/>
            <person name="Hou Z."/>
            <person name="He W."/>
            <person name="Dai G."/>
            <person name="Sun C."/>
            <person name="Schmutz J."/>
            <person name="Leebens-Mack J.H."/>
            <person name="Li F.W."/>
            <person name="Wang L."/>
        </authorList>
    </citation>
    <scope>NUCLEOTIDE SEQUENCE [LARGE SCALE GENOMIC DNA]</scope>
    <source>
        <strain evidence="2">cv. PW_Plant_1</strain>
    </source>
</reference>
<sequence length="545" mass="60027">MVKNAKLSDLSSLMLWAILSIIGSGKMKPTLGLRMLLHQQSLTFSMFKENPMIYDVPQQTLELRAQSDLKGTQGIDRMMQFYHNFPVLSRFFLGRNAQPADTSNDMSYANVTMPKNVTGSSSEVVLQEYQRNESGHIQGEEGHHINHRQLAIYIFLPAIIGGLVLSIFIGWMCYYFSLLQNFKAQIGSWHFSDPEPNLSIANANGGLSLGLRQRPTNAGSIPKQGIACKLDYATLEAATQGFSSASLLGEGGFGSVYKAKLSNGCYAAVKKLFSEGLQAKEDFQAEIELMERVRHPNLLSFIGFSSHEEQHLLVYELMENGSLYDHLQGPLQGSGLTWNLRLKIALDAAKGLEHLHDHCNPPVIHRDFKSSNILLDQNFSAKLSDFGLALSMLGDMQKGESLQLQGTFGYIAPEYILTDYGDCAGVLTEKSDVYAYGVVLLELITGRRPIDNSMPTGCHSLVTWATPYLTDRNKLPTIVAPVLEQTVNLKQLYQLAAIAVLCVQPEPGYRPLIGDVVNSLVPLVSVELGGTARLVNNPSLVVQGQ</sequence>
<dbReference type="EMBL" id="CM055104">
    <property type="protein sequence ID" value="KAJ7533884.1"/>
    <property type="molecule type" value="Genomic_DNA"/>
</dbReference>
<gene>
    <name evidence="1" type="ORF">O6H91_13G069200</name>
</gene>
<dbReference type="Proteomes" id="UP001162992">
    <property type="component" value="Chromosome 13"/>
</dbReference>
<proteinExistence type="predicted"/>
<protein>
    <submittedName>
        <fullName evidence="1">Uncharacterized protein</fullName>
    </submittedName>
</protein>
<evidence type="ECO:0000313" key="1">
    <source>
        <dbReference type="EMBL" id="KAJ7533884.1"/>
    </source>
</evidence>
<accession>A0ACC2BVY0</accession>
<name>A0ACC2BVY0_DIPCM</name>